<comment type="caution">
    <text evidence="1">The sequence shown here is derived from an EMBL/GenBank/DDBJ whole genome shotgun (WGS) entry which is preliminary data.</text>
</comment>
<dbReference type="Proteomes" id="UP001302274">
    <property type="component" value="Unassembled WGS sequence"/>
</dbReference>
<reference evidence="1 2" key="1">
    <citation type="submission" date="2023-11" db="EMBL/GenBank/DDBJ databases">
        <title>A Novel Polar Bacteriovorax (B. antarcticus) Isolated from the Biocrust in Antarctica.</title>
        <authorList>
            <person name="Mun W."/>
            <person name="Choi S.Y."/>
            <person name="Mitchell R.J."/>
        </authorList>
    </citation>
    <scope>NUCLEOTIDE SEQUENCE [LARGE SCALE GENOMIC DNA]</scope>
    <source>
        <strain evidence="1 2">PP10</strain>
    </source>
</reference>
<evidence type="ECO:0008006" key="3">
    <source>
        <dbReference type="Google" id="ProtNLM"/>
    </source>
</evidence>
<dbReference type="RefSeq" id="WP_323577141.1">
    <property type="nucleotide sequence ID" value="NZ_JAYGJQ010000002.1"/>
</dbReference>
<keyword evidence="2" id="KW-1185">Reference proteome</keyword>
<evidence type="ECO:0000313" key="1">
    <source>
        <dbReference type="EMBL" id="MEA9357223.1"/>
    </source>
</evidence>
<protein>
    <recommendedName>
        <fullName evidence="3">Outer membrane protein beta-barrel domain-containing protein</fullName>
    </recommendedName>
</protein>
<gene>
    <name evidence="1" type="ORF">SHI21_13445</name>
</gene>
<evidence type="ECO:0000313" key="2">
    <source>
        <dbReference type="Proteomes" id="UP001302274"/>
    </source>
</evidence>
<name>A0ABU5VVY2_9BACT</name>
<sequence length="163" mass="18546">MKLFLYIIISIFFIPNAFSFDLSSFVMIGYGSYEKKAGAEISLGLQLRPYESLKIEILPLTGIFKRKDDPRYSREKDDDNKRVCKDKSTGEVVDTKYCGVNFTYAFESSVKYQLSEKLDIGAGTRIADRTLVYGVAVFRFTPSFGLEGKVGDNYNSLLFRVDF</sequence>
<proteinExistence type="predicted"/>
<dbReference type="EMBL" id="JAYGJQ010000002">
    <property type="protein sequence ID" value="MEA9357223.1"/>
    <property type="molecule type" value="Genomic_DNA"/>
</dbReference>
<organism evidence="1 2">
    <name type="scientific">Bacteriovorax antarcticus</name>
    <dbReference type="NCBI Taxonomy" id="3088717"/>
    <lineage>
        <taxon>Bacteria</taxon>
        <taxon>Pseudomonadati</taxon>
        <taxon>Bdellovibrionota</taxon>
        <taxon>Bacteriovoracia</taxon>
        <taxon>Bacteriovoracales</taxon>
        <taxon>Bacteriovoracaceae</taxon>
        <taxon>Bacteriovorax</taxon>
    </lineage>
</organism>
<accession>A0ABU5VVY2</accession>